<name>A0A940Y373_9ACTN</name>
<dbReference type="EMBL" id="JAGPYQ010000002">
    <property type="protein sequence ID" value="MBQ0853713.1"/>
    <property type="molecule type" value="Genomic_DNA"/>
</dbReference>
<protein>
    <submittedName>
        <fullName evidence="3">DUF305 domain-containing protein</fullName>
    </submittedName>
</protein>
<dbReference type="Gene3D" id="1.20.1260.10">
    <property type="match status" value="1"/>
</dbReference>
<accession>A0A940Y373</accession>
<proteinExistence type="predicted"/>
<reference evidence="3 4" key="1">
    <citation type="submission" date="2021-04" db="EMBL/GenBank/DDBJ databases">
        <authorList>
            <person name="Tang X."/>
            <person name="Zhou X."/>
            <person name="Chen X."/>
            <person name="Cernava T."/>
            <person name="Zhang C."/>
        </authorList>
    </citation>
    <scope>NUCLEOTIDE SEQUENCE [LARGE SCALE GENOMIC DNA]</scope>
    <source>
        <strain evidence="3 4">BH-SS-21</strain>
    </source>
</reference>
<organism evidence="3 4">
    <name type="scientific">Streptomyces liliiviolaceus</name>
    <dbReference type="NCBI Taxonomy" id="2823109"/>
    <lineage>
        <taxon>Bacteria</taxon>
        <taxon>Bacillati</taxon>
        <taxon>Actinomycetota</taxon>
        <taxon>Actinomycetes</taxon>
        <taxon>Kitasatosporales</taxon>
        <taxon>Streptomycetaceae</taxon>
        <taxon>Streptomyces</taxon>
    </lineage>
</organism>
<evidence type="ECO:0000313" key="4">
    <source>
        <dbReference type="Proteomes" id="UP000677413"/>
    </source>
</evidence>
<sequence length="259" mass="27881">MFLIIGARKRARTVIDTHKVSALVRCLPIHVPQEVTVLARRTSHRAYRRLITASVTVAVLALGGCTGSDDDAKSAPDTGPSVIAPGRPGEAAETLSAADAAKQRSDDDTPNSADFDYARMMIEHHTQAIVMTELAPKQASSTPVKRLAERIAASQGPEVETMKAWLKNHGGDKKSGKGSGEHHHDVMPGMATDAQLKTLRAAKGKAFDELFLKLMITHHNGAITMATDVLSQGNNIQIGEMADDVIAQQTSEISRMREM</sequence>
<dbReference type="Proteomes" id="UP000677413">
    <property type="component" value="Unassembled WGS sequence"/>
</dbReference>
<keyword evidence="4" id="KW-1185">Reference proteome</keyword>
<comment type="caution">
    <text evidence="3">The sequence shown here is derived from an EMBL/GenBank/DDBJ whole genome shotgun (WGS) entry which is preliminary data.</text>
</comment>
<dbReference type="InterPro" id="IPR012347">
    <property type="entry name" value="Ferritin-like"/>
</dbReference>
<gene>
    <name evidence="3" type="ORF">J8N05_36735</name>
</gene>
<feature type="compositionally biased region" description="Low complexity" evidence="1">
    <location>
        <begin position="91"/>
        <end position="100"/>
    </location>
</feature>
<evidence type="ECO:0000256" key="1">
    <source>
        <dbReference type="SAM" id="MobiDB-lite"/>
    </source>
</evidence>
<evidence type="ECO:0000259" key="2">
    <source>
        <dbReference type="Pfam" id="PF03713"/>
    </source>
</evidence>
<dbReference type="AlphaFoldDB" id="A0A940Y373"/>
<dbReference type="PANTHER" id="PTHR36933">
    <property type="entry name" value="SLL0788 PROTEIN"/>
    <property type="match status" value="1"/>
</dbReference>
<feature type="domain" description="DUF305" evidence="2">
    <location>
        <begin position="114"/>
        <end position="259"/>
    </location>
</feature>
<dbReference type="InterPro" id="IPR005183">
    <property type="entry name" value="DUF305_CopM-like"/>
</dbReference>
<dbReference type="Pfam" id="PF03713">
    <property type="entry name" value="DUF305"/>
    <property type="match status" value="1"/>
</dbReference>
<feature type="region of interest" description="Disordered" evidence="1">
    <location>
        <begin position="68"/>
        <end position="113"/>
    </location>
</feature>
<dbReference type="PANTHER" id="PTHR36933:SF1">
    <property type="entry name" value="SLL0788 PROTEIN"/>
    <property type="match status" value="1"/>
</dbReference>
<evidence type="ECO:0000313" key="3">
    <source>
        <dbReference type="EMBL" id="MBQ0853713.1"/>
    </source>
</evidence>